<dbReference type="InterPro" id="IPR003115">
    <property type="entry name" value="ParB_N"/>
</dbReference>
<gene>
    <name evidence="3" type="ORF">LCGC14_0972580</name>
</gene>
<feature type="domain" description="ParB-like N-terminal" evidence="2">
    <location>
        <begin position="5"/>
        <end position="94"/>
    </location>
</feature>
<dbReference type="SUPFAM" id="SSF109709">
    <property type="entry name" value="KorB DNA-binding domain-like"/>
    <property type="match status" value="1"/>
</dbReference>
<dbReference type="GO" id="GO:0005694">
    <property type="term" value="C:chromosome"/>
    <property type="evidence" value="ECO:0007669"/>
    <property type="project" value="TreeGrafter"/>
</dbReference>
<dbReference type="AlphaFoldDB" id="A0A0F9RHP1"/>
<dbReference type="GO" id="GO:0003677">
    <property type="term" value="F:DNA binding"/>
    <property type="evidence" value="ECO:0007669"/>
    <property type="project" value="InterPro"/>
</dbReference>
<organism evidence="3">
    <name type="scientific">marine sediment metagenome</name>
    <dbReference type="NCBI Taxonomy" id="412755"/>
    <lineage>
        <taxon>unclassified sequences</taxon>
        <taxon>metagenomes</taxon>
        <taxon>ecological metagenomes</taxon>
    </lineage>
</organism>
<name>A0A0F9RHP1_9ZZZZ</name>
<protein>
    <recommendedName>
        <fullName evidence="2">ParB-like N-terminal domain-containing protein</fullName>
    </recommendedName>
</protein>
<proteinExistence type="predicted"/>
<evidence type="ECO:0000256" key="1">
    <source>
        <dbReference type="ARBA" id="ARBA00022829"/>
    </source>
</evidence>
<dbReference type="Pfam" id="PF17762">
    <property type="entry name" value="HTH_ParB"/>
    <property type="match status" value="1"/>
</dbReference>
<dbReference type="Gene3D" id="3.90.1530.30">
    <property type="match status" value="1"/>
</dbReference>
<accession>A0A0F9RHP1</accession>
<evidence type="ECO:0000313" key="3">
    <source>
        <dbReference type="EMBL" id="KKN16763.1"/>
    </source>
</evidence>
<dbReference type="PANTHER" id="PTHR33375:SF1">
    <property type="entry name" value="CHROMOSOME-PARTITIONING PROTEIN PARB-RELATED"/>
    <property type="match status" value="1"/>
</dbReference>
<dbReference type="InterPro" id="IPR004437">
    <property type="entry name" value="ParB/RepB/Spo0J"/>
</dbReference>
<keyword evidence="1" id="KW-0159">Chromosome partition</keyword>
<dbReference type="SUPFAM" id="SSF110849">
    <property type="entry name" value="ParB/Sulfiredoxin"/>
    <property type="match status" value="1"/>
</dbReference>
<reference evidence="3" key="1">
    <citation type="journal article" date="2015" name="Nature">
        <title>Complex archaea that bridge the gap between prokaryotes and eukaryotes.</title>
        <authorList>
            <person name="Spang A."/>
            <person name="Saw J.H."/>
            <person name="Jorgensen S.L."/>
            <person name="Zaremba-Niedzwiedzka K."/>
            <person name="Martijn J."/>
            <person name="Lind A.E."/>
            <person name="van Eijk R."/>
            <person name="Schleper C."/>
            <person name="Guy L."/>
            <person name="Ettema T.J."/>
        </authorList>
    </citation>
    <scope>NUCLEOTIDE SEQUENCE</scope>
</reference>
<dbReference type="Pfam" id="PF02195">
    <property type="entry name" value="ParB_N"/>
    <property type="match status" value="1"/>
</dbReference>
<dbReference type="EMBL" id="LAZR01003582">
    <property type="protein sequence ID" value="KKN16763.1"/>
    <property type="molecule type" value="Genomic_DNA"/>
</dbReference>
<dbReference type="PANTHER" id="PTHR33375">
    <property type="entry name" value="CHROMOSOME-PARTITIONING PROTEIN PARB-RELATED"/>
    <property type="match status" value="1"/>
</dbReference>
<dbReference type="SMART" id="SM00470">
    <property type="entry name" value="ParB"/>
    <property type="match status" value="1"/>
</dbReference>
<evidence type="ECO:0000259" key="2">
    <source>
        <dbReference type="SMART" id="SM00470"/>
    </source>
</evidence>
<dbReference type="InterPro" id="IPR041468">
    <property type="entry name" value="HTH_ParB/Spo0J"/>
</dbReference>
<dbReference type="InterPro" id="IPR036086">
    <property type="entry name" value="ParB/Sulfiredoxin_sf"/>
</dbReference>
<dbReference type="NCBIfam" id="TIGR00180">
    <property type="entry name" value="parB_part"/>
    <property type="match status" value="1"/>
</dbReference>
<dbReference type="GO" id="GO:0007059">
    <property type="term" value="P:chromosome segregation"/>
    <property type="evidence" value="ECO:0007669"/>
    <property type="project" value="UniProtKB-KW"/>
</dbReference>
<comment type="caution">
    <text evidence="3">The sequence shown here is derived from an EMBL/GenBank/DDBJ whole genome shotgun (WGS) entry which is preliminary data.</text>
</comment>
<sequence>MQDIRAIPVNKIKVGEHEQRFEDEDPEIAELGQSIQRVGMLDPLCVSEAGDGFMLIAGHRRLEACKRVGVEDVTCLVVVGDEATMCEITFAENFFKKNLTPLELAAAIATEVKDKRMTIDQLAAGFRKSTDWVRRQMAIVGWPEDILEGIHSGKISIAAASNLALITDDYYRKMLVRQACENGATARTTSAWLQGWNSMLPPAEAMQQEPEDPDAPVTPMVPQAPCLACHEVFRVDELSHVPLCSICINVVGKAKQSAMSRSLS</sequence>
<dbReference type="Gene3D" id="1.10.10.2830">
    <property type="match status" value="1"/>
</dbReference>
<dbReference type="InterPro" id="IPR050336">
    <property type="entry name" value="Chromosome_partition/occlusion"/>
</dbReference>